<dbReference type="PANTHER" id="PTHR21481:SF0">
    <property type="entry name" value="PROTEIN CLEC16A"/>
    <property type="match status" value="1"/>
</dbReference>
<reference evidence="6" key="1">
    <citation type="submission" date="2021-01" db="UniProtKB">
        <authorList>
            <consortium name="EnsemblMetazoa"/>
        </authorList>
    </citation>
    <scope>IDENTIFICATION</scope>
</reference>
<feature type="domain" description="CLEC16A/TT9 C-terminal" evidence="5">
    <location>
        <begin position="748"/>
        <end position="1035"/>
    </location>
</feature>
<name>A0A7M7KAQ5_VARDE</name>
<dbReference type="GO" id="GO:0016197">
    <property type="term" value="P:endosomal transport"/>
    <property type="evidence" value="ECO:0007669"/>
    <property type="project" value="TreeGrafter"/>
</dbReference>
<dbReference type="OrthoDB" id="294052at2759"/>
<proteinExistence type="inferred from homology"/>
<dbReference type="GO" id="GO:0007034">
    <property type="term" value="P:vacuolar transport"/>
    <property type="evidence" value="ECO:0007669"/>
    <property type="project" value="TreeGrafter"/>
</dbReference>
<dbReference type="FunCoup" id="A0A7M7KAQ5">
    <property type="interactions" value="1530"/>
</dbReference>
<dbReference type="CTD" id="107924"/>
<sequence length="1312" mass="143618">MSIVKGQLKAGIVFATETMPGQEVCSSCRNVVDYVPSEQACTGDRLITYQKLYLYAVLCKNQVVTEQNKDLLVETLRSISEILIWGDQNDGSVFDFFLEKNMLSYFVKIMRHKQGRFVCTQLLQTLNILFENIRQDTSLYYLLSNNHVNSIIVHKFDFTDEEVMAYYISFIKTLSLKLTSHTIHFFYNEHTNDFPLYTEAIKFFKHPESMVRIAVRTLTLNVFKVQDEAMQRFIRDKTAAPYFSNLVWFIGKNVLELDTCVAAAATDHKAQGRLADLVAEHLDQLHYLNDILCLNIAPLNEVLTDHLLNRLFLPLYIYSLTGTKTSPASRTSPHVSPILALFLLNQVFLIISHRPLVRQLADVLFNGTMEIFNKDNTQSSNGDSTGDGVATTGTGSLALENYSGRFRPEFIPPEEPLELSLQSTSSGTPSLSGSGSEAEETDAAVTDVGTKKSSKDSLTSAGGGAAVDFNEVQPSNQIVVDVGRENARFTPTSKLKNDANGSDVVEVEEGEEAVAMHTGSNITDEEKIRQQGLPLSVDEPQTGIAREVVANNSSLNSQHFSLSDGVSSGAADDEAEESDNAILDLHRRPFLSAIFDALNVENSDHGALFALSLLYALGHNSDGINQELLDTILLPAERCAVKDGYNGALMTRLMRIIRHACVYGTRVRLATLEMAILLIKQLAVIPADAQRTPSPMRPQSPQESATSRSSPGSEALPDNVSRTLLPALVSGNYNHCSNNSEQQRQQSQQQQSTSCLREAHLYLVKRARDESALLLKGFLKSDEIFLDMFEEEYEQGLKALNVEYLMMDGNLLLPPIGTPMSGLDFHKRLPCGEVERAIRAIRAFFLIRHLCLVLRGEAETELPLTKESDLVRVGQVLDLTNNDLVACTVYTIKDNSKLKRFMVIDSAQVILVKPEATRLGFGVVRLAGLLQDIEVTGDQHDSRALHITIHRASCEAGGRQGGAGSGTASRAAAHGPPKRPPLLAAKFIFDDHIRCMAAKQKLTKGRLRARQKKMQQIAKLLDMNISSASPTPGLPVPLLGAPGSMTEVPGGHRLLSRSGSGSTSSDSSHLPRGDGGPAGGTGVTGRSSTHRSRLATEYAFYEAQPVFGSGSRMGESTVRPKIPGSAVPAFVSSSRTSGDRRRVTSLPVDIKDSRRKQRSMSRSRESSPRTFPADEEIPLEDLSGHSSPRFSRGGSPLCSPTRQLQQQLNHQRSSSFSNTNSSGCGPYVNGVHSNHCDNTSSFSHSTNLVNGANTGTISDKFIQEQQHGPPSGYAQSPSGARNLCETSLDQLMGPSRQSNPTATPTRGQVYDI</sequence>
<dbReference type="GO" id="GO:0005770">
    <property type="term" value="C:late endosome"/>
    <property type="evidence" value="ECO:0007669"/>
    <property type="project" value="TreeGrafter"/>
</dbReference>
<feature type="compositionally biased region" description="Polar residues" evidence="3">
    <location>
        <begin position="1198"/>
        <end position="1212"/>
    </location>
</feature>
<feature type="compositionally biased region" description="Polar residues" evidence="3">
    <location>
        <begin position="1264"/>
        <end position="1306"/>
    </location>
</feature>
<evidence type="ECO:0000256" key="2">
    <source>
        <dbReference type="ARBA" id="ARBA00023006"/>
    </source>
</evidence>
<feature type="region of interest" description="Disordered" evidence="3">
    <location>
        <begin position="956"/>
        <end position="978"/>
    </location>
</feature>
<feature type="compositionally biased region" description="Low complexity" evidence="3">
    <location>
        <begin position="418"/>
        <end position="436"/>
    </location>
</feature>
<feature type="compositionally biased region" description="Polar residues" evidence="3">
    <location>
        <begin position="691"/>
        <end position="712"/>
    </location>
</feature>
<dbReference type="RefSeq" id="XP_022658246.1">
    <property type="nucleotide sequence ID" value="XM_022802511.1"/>
</dbReference>
<dbReference type="GeneID" id="111249115"/>
<dbReference type="OMA" id="LECPEND"/>
<dbReference type="InterPro" id="IPR019155">
    <property type="entry name" value="CLEC16A/TT9_N"/>
</dbReference>
<feature type="region of interest" description="Disordered" evidence="3">
    <location>
        <begin position="1264"/>
        <end position="1312"/>
    </location>
</feature>
<keyword evidence="2" id="KW-0072">Autophagy</keyword>
<dbReference type="GO" id="GO:1901096">
    <property type="term" value="P:regulation of autophagosome maturation"/>
    <property type="evidence" value="ECO:0007669"/>
    <property type="project" value="TreeGrafter"/>
</dbReference>
<evidence type="ECO:0008006" key="8">
    <source>
        <dbReference type="Google" id="ProtNLM"/>
    </source>
</evidence>
<feature type="region of interest" description="Disordered" evidence="3">
    <location>
        <begin position="418"/>
        <end position="462"/>
    </location>
</feature>
<evidence type="ECO:0000256" key="3">
    <source>
        <dbReference type="SAM" id="MobiDB-lite"/>
    </source>
</evidence>
<comment type="similarity">
    <text evidence="1">Belongs to the CLEC16A/gop-1 family.</text>
</comment>
<dbReference type="EnsemblMetazoa" id="XM_022802511">
    <property type="protein sequence ID" value="XP_022658246"/>
    <property type="gene ID" value="LOC111249115"/>
</dbReference>
<evidence type="ECO:0000256" key="1">
    <source>
        <dbReference type="ARBA" id="ARBA00006441"/>
    </source>
</evidence>
<feature type="region of interest" description="Disordered" evidence="3">
    <location>
        <begin position="689"/>
        <end position="718"/>
    </location>
</feature>
<evidence type="ECO:0000313" key="6">
    <source>
        <dbReference type="EnsemblMetazoa" id="XP_022658246"/>
    </source>
</evidence>
<organism evidence="6 7">
    <name type="scientific">Varroa destructor</name>
    <name type="common">Honeybee mite</name>
    <dbReference type="NCBI Taxonomy" id="109461"/>
    <lineage>
        <taxon>Eukaryota</taxon>
        <taxon>Metazoa</taxon>
        <taxon>Ecdysozoa</taxon>
        <taxon>Arthropoda</taxon>
        <taxon>Chelicerata</taxon>
        <taxon>Arachnida</taxon>
        <taxon>Acari</taxon>
        <taxon>Parasitiformes</taxon>
        <taxon>Mesostigmata</taxon>
        <taxon>Gamasina</taxon>
        <taxon>Dermanyssoidea</taxon>
        <taxon>Varroidae</taxon>
        <taxon>Varroa</taxon>
    </lineage>
</organism>
<dbReference type="InterPro" id="IPR045820">
    <property type="entry name" value="CLEC16A/TT9_C"/>
</dbReference>
<evidence type="ECO:0000313" key="7">
    <source>
        <dbReference type="Proteomes" id="UP000594260"/>
    </source>
</evidence>
<evidence type="ECO:0000259" key="5">
    <source>
        <dbReference type="Pfam" id="PF19439"/>
    </source>
</evidence>
<dbReference type="Pfam" id="PF19439">
    <property type="entry name" value="CLEC16A_C"/>
    <property type="match status" value="3"/>
</dbReference>
<feature type="domain" description="CLEC16A/TT9 C-terminal" evidence="5">
    <location>
        <begin position="269"/>
        <end position="386"/>
    </location>
</feature>
<dbReference type="GO" id="GO:0005794">
    <property type="term" value="C:Golgi apparatus"/>
    <property type="evidence" value="ECO:0007669"/>
    <property type="project" value="TreeGrafter"/>
</dbReference>
<feature type="region of interest" description="Disordered" evidence="3">
    <location>
        <begin position="1043"/>
        <end position="1091"/>
    </location>
</feature>
<feature type="domain" description="CLEC16A/TT9 C-terminal" evidence="5">
    <location>
        <begin position="572"/>
        <end position="684"/>
    </location>
</feature>
<dbReference type="GO" id="GO:0006914">
    <property type="term" value="P:autophagy"/>
    <property type="evidence" value="ECO:0007669"/>
    <property type="project" value="UniProtKB-KW"/>
</dbReference>
<feature type="compositionally biased region" description="Low complexity" evidence="3">
    <location>
        <begin position="1051"/>
        <end position="1068"/>
    </location>
</feature>
<dbReference type="PANTHER" id="PTHR21481">
    <property type="entry name" value="PROTEIN CLEC16A"/>
    <property type="match status" value="1"/>
</dbReference>
<evidence type="ECO:0000259" key="4">
    <source>
        <dbReference type="Pfam" id="PF09758"/>
    </source>
</evidence>
<dbReference type="InParanoid" id="A0A7M7KAQ5"/>
<dbReference type="Pfam" id="PF09758">
    <property type="entry name" value="FPL"/>
    <property type="match status" value="1"/>
</dbReference>
<dbReference type="KEGG" id="vde:111249115"/>
<accession>A0A7M7KAQ5</accession>
<dbReference type="Proteomes" id="UP000594260">
    <property type="component" value="Unplaced"/>
</dbReference>
<dbReference type="InterPro" id="IPR039272">
    <property type="entry name" value="CLEC16A/TT9"/>
</dbReference>
<feature type="domain" description="FPL" evidence="4">
    <location>
        <begin position="76"/>
        <end position="223"/>
    </location>
</feature>
<feature type="compositionally biased region" description="Gly residues" evidence="3">
    <location>
        <begin position="1073"/>
        <end position="1083"/>
    </location>
</feature>
<protein>
    <recommendedName>
        <fullName evidence="8">Protein CLEC16A</fullName>
    </recommendedName>
</protein>
<feature type="region of interest" description="Disordered" evidence="3">
    <location>
        <begin position="1107"/>
        <end position="1221"/>
    </location>
</feature>
<keyword evidence="7" id="KW-1185">Reference proteome</keyword>
<feature type="region of interest" description="Disordered" evidence="3">
    <location>
        <begin position="374"/>
        <end position="394"/>
    </location>
</feature>
<feature type="compositionally biased region" description="Polar residues" evidence="3">
    <location>
        <begin position="374"/>
        <end position="384"/>
    </location>
</feature>